<evidence type="ECO:0000256" key="6">
    <source>
        <dbReference type="PROSITE-ProRule" id="PRU00104"/>
    </source>
</evidence>
<organism evidence="9 10">
    <name type="scientific">Vairimorpha necatrix</name>
    <dbReference type="NCBI Taxonomy" id="6039"/>
    <lineage>
        <taxon>Eukaryota</taxon>
        <taxon>Fungi</taxon>
        <taxon>Fungi incertae sedis</taxon>
        <taxon>Microsporidia</taxon>
        <taxon>Nosematidae</taxon>
        <taxon>Vairimorpha</taxon>
    </lineage>
</organism>
<feature type="domain" description="HECT" evidence="8">
    <location>
        <begin position="91"/>
        <end position="422"/>
    </location>
</feature>
<protein>
    <recommendedName>
        <fullName evidence="3">HECT-type E3 ubiquitin transferase</fullName>
        <ecNumber evidence="3">2.3.2.26</ecNumber>
    </recommendedName>
</protein>
<feature type="transmembrane region" description="Helical" evidence="7">
    <location>
        <begin position="6"/>
        <end position="26"/>
    </location>
</feature>
<dbReference type="InterPro" id="IPR050409">
    <property type="entry name" value="E3_ubiq-protein_ligase"/>
</dbReference>
<evidence type="ECO:0000256" key="1">
    <source>
        <dbReference type="ARBA" id="ARBA00000885"/>
    </source>
</evidence>
<dbReference type="AlphaFoldDB" id="A0AAX4JB31"/>
<evidence type="ECO:0000256" key="3">
    <source>
        <dbReference type="ARBA" id="ARBA00012485"/>
    </source>
</evidence>
<evidence type="ECO:0000256" key="7">
    <source>
        <dbReference type="SAM" id="Phobius"/>
    </source>
</evidence>
<dbReference type="Gene3D" id="3.90.1750.10">
    <property type="entry name" value="Hect, E3 ligase catalytic domains"/>
    <property type="match status" value="1"/>
</dbReference>
<reference evidence="9" key="1">
    <citation type="journal article" date="2024" name="BMC Genomics">
        <title>Functional annotation of a divergent genome using sequence and structure-based similarity.</title>
        <authorList>
            <person name="Svedberg D."/>
            <person name="Winiger R.R."/>
            <person name="Berg A."/>
            <person name="Sharma H."/>
            <person name="Tellgren-Roth C."/>
            <person name="Debrunner-Vossbrinck B.A."/>
            <person name="Vossbrinck C.R."/>
            <person name="Barandun J."/>
        </authorList>
    </citation>
    <scope>NUCLEOTIDE SEQUENCE</scope>
    <source>
        <strain evidence="9">Illinois isolate</strain>
    </source>
</reference>
<dbReference type="FunFam" id="3.30.2410.10:FF:000009">
    <property type="entry name" value="Probable E3 ubiquitin-protein ligase HECTD2"/>
    <property type="match status" value="1"/>
</dbReference>
<dbReference type="PANTHER" id="PTHR11254">
    <property type="entry name" value="HECT DOMAIN UBIQUITIN-PROTEIN LIGASE"/>
    <property type="match status" value="1"/>
</dbReference>
<dbReference type="KEGG" id="vnx:VNE69_04006"/>
<evidence type="ECO:0000313" key="9">
    <source>
        <dbReference type="EMBL" id="WUR03177.1"/>
    </source>
</evidence>
<proteinExistence type="predicted"/>
<dbReference type="InterPro" id="IPR035983">
    <property type="entry name" value="Hect_E3_ubiquitin_ligase"/>
</dbReference>
<comment type="pathway">
    <text evidence="2">Protein modification; protein ubiquitination.</text>
</comment>
<dbReference type="PANTHER" id="PTHR11254:SF440">
    <property type="entry name" value="E3 UBIQUITIN-PROTEIN LIGASE NEDD-4"/>
    <property type="match status" value="1"/>
</dbReference>
<dbReference type="Gene3D" id="3.30.2160.10">
    <property type="entry name" value="Hect, E3 ligase catalytic domain"/>
    <property type="match status" value="1"/>
</dbReference>
<accession>A0AAX4JB31</accession>
<dbReference type="EMBL" id="CP142729">
    <property type="protein sequence ID" value="WUR03177.1"/>
    <property type="molecule type" value="Genomic_DNA"/>
</dbReference>
<dbReference type="RefSeq" id="XP_065329322.1">
    <property type="nucleotide sequence ID" value="XM_065473250.1"/>
</dbReference>
<dbReference type="Proteomes" id="UP001334084">
    <property type="component" value="Chromosome 4"/>
</dbReference>
<dbReference type="SUPFAM" id="SSF56204">
    <property type="entry name" value="Hect, E3 ligase catalytic domain"/>
    <property type="match status" value="1"/>
</dbReference>
<name>A0AAX4JB31_9MICR</name>
<evidence type="ECO:0000256" key="2">
    <source>
        <dbReference type="ARBA" id="ARBA00004906"/>
    </source>
</evidence>
<keyword evidence="5 6" id="KW-0833">Ubl conjugation pathway</keyword>
<gene>
    <name evidence="9" type="ORF">VNE69_04006</name>
</gene>
<dbReference type="CDD" id="cd00078">
    <property type="entry name" value="HECTc"/>
    <property type="match status" value="1"/>
</dbReference>
<evidence type="ECO:0000313" key="10">
    <source>
        <dbReference type="Proteomes" id="UP001334084"/>
    </source>
</evidence>
<comment type="catalytic activity">
    <reaction evidence="1">
        <text>S-ubiquitinyl-[E2 ubiquitin-conjugating enzyme]-L-cysteine + [acceptor protein]-L-lysine = [E2 ubiquitin-conjugating enzyme]-L-cysteine + N(6)-ubiquitinyl-[acceptor protein]-L-lysine.</text>
        <dbReference type="EC" id="2.3.2.26"/>
    </reaction>
</comment>
<evidence type="ECO:0000259" key="8">
    <source>
        <dbReference type="PROSITE" id="PS50237"/>
    </source>
</evidence>
<dbReference type="SMART" id="SM00119">
    <property type="entry name" value="HECTc"/>
    <property type="match status" value="1"/>
</dbReference>
<keyword evidence="7" id="KW-0812">Transmembrane</keyword>
<evidence type="ECO:0000256" key="4">
    <source>
        <dbReference type="ARBA" id="ARBA00022679"/>
    </source>
</evidence>
<keyword evidence="10" id="KW-1185">Reference proteome</keyword>
<dbReference type="Pfam" id="PF00632">
    <property type="entry name" value="HECT"/>
    <property type="match status" value="1"/>
</dbReference>
<dbReference type="GO" id="GO:0016567">
    <property type="term" value="P:protein ubiquitination"/>
    <property type="evidence" value="ECO:0007669"/>
    <property type="project" value="TreeGrafter"/>
</dbReference>
<dbReference type="Gene3D" id="3.30.2410.10">
    <property type="entry name" value="Hect, E3 ligase catalytic domain"/>
    <property type="match status" value="1"/>
</dbReference>
<dbReference type="GeneID" id="90540996"/>
<keyword evidence="7" id="KW-0472">Membrane</keyword>
<evidence type="ECO:0000256" key="5">
    <source>
        <dbReference type="ARBA" id="ARBA00022786"/>
    </source>
</evidence>
<dbReference type="GO" id="GO:0005737">
    <property type="term" value="C:cytoplasm"/>
    <property type="evidence" value="ECO:0007669"/>
    <property type="project" value="TreeGrafter"/>
</dbReference>
<dbReference type="GO" id="GO:0006511">
    <property type="term" value="P:ubiquitin-dependent protein catabolic process"/>
    <property type="evidence" value="ECO:0007669"/>
    <property type="project" value="TreeGrafter"/>
</dbReference>
<feature type="active site" description="Glycyl thioester intermediate" evidence="6">
    <location>
        <position position="389"/>
    </location>
</feature>
<dbReference type="PROSITE" id="PS50237">
    <property type="entry name" value="HECT"/>
    <property type="match status" value="1"/>
</dbReference>
<dbReference type="GO" id="GO:0061630">
    <property type="term" value="F:ubiquitin protein ligase activity"/>
    <property type="evidence" value="ECO:0007669"/>
    <property type="project" value="UniProtKB-EC"/>
</dbReference>
<dbReference type="InterPro" id="IPR000569">
    <property type="entry name" value="HECT_dom"/>
</dbReference>
<keyword evidence="7" id="KW-1133">Transmembrane helix</keyword>
<sequence>MNAIVFAKILLAFALTGLLFFLLQLFKYYIRELKQHNDARDNDCEMFLKEKRFYQEIKSKYPTTQSKKFKIYVDRNNVLKSSFDQIMKLRSSDLLPNNNIIISFKNEEGIDQGAITREWITLILSIIFSPEIKLFYSPGDDVTKMIPGCTHVTNVDKLIYYRFLGRILGRMLVSKVNANVSFHEIVWKHMLEIPINMSDFEKLDLVLYKNLLSLREHSENLQELKLTFEIEDVELIQNGKNIIVDESNLDLYIEEYLKHKYISKIKIQCDEIKLGINDVIPGGLINKFTYDHLKSLFCGLDNIDVADWIKNTRYDGFTINDQIIIWFWEIIKNFTEDEKKLLLHFVTGSNRLPMRGFRDLSGSGVYLGRFTIRKIESDNDKKFPIVKSCLNMLLLPEYSSKEVLKEKILYAIHNCAEGFALR</sequence>
<keyword evidence="4" id="KW-0808">Transferase</keyword>
<dbReference type="EC" id="2.3.2.26" evidence="3"/>